<feature type="domain" description="Vitamin K epoxide reductase" evidence="11">
    <location>
        <begin position="2"/>
        <end position="137"/>
    </location>
</feature>
<dbReference type="GO" id="GO:0016020">
    <property type="term" value="C:membrane"/>
    <property type="evidence" value="ECO:0007669"/>
    <property type="project" value="UniProtKB-SubCell"/>
</dbReference>
<dbReference type="CDD" id="cd12916">
    <property type="entry name" value="VKOR_1"/>
    <property type="match status" value="1"/>
</dbReference>
<keyword evidence="8" id="KW-1015">Disulfide bond</keyword>
<evidence type="ECO:0000256" key="4">
    <source>
        <dbReference type="ARBA" id="ARBA00022719"/>
    </source>
</evidence>
<evidence type="ECO:0000256" key="5">
    <source>
        <dbReference type="ARBA" id="ARBA00022989"/>
    </source>
</evidence>
<evidence type="ECO:0000256" key="9">
    <source>
        <dbReference type="ARBA" id="ARBA00023284"/>
    </source>
</evidence>
<feature type="transmembrane region" description="Helical" evidence="10">
    <location>
        <begin position="6"/>
        <end position="23"/>
    </location>
</feature>
<protein>
    <recommendedName>
        <fullName evidence="11">Vitamin K epoxide reductase domain-containing protein</fullName>
    </recommendedName>
</protein>
<dbReference type="EMBL" id="MHSL01000011">
    <property type="protein sequence ID" value="OHA44043.1"/>
    <property type="molecule type" value="Genomic_DNA"/>
</dbReference>
<dbReference type="GO" id="GO:0048038">
    <property type="term" value="F:quinone binding"/>
    <property type="evidence" value="ECO:0007669"/>
    <property type="project" value="UniProtKB-KW"/>
</dbReference>
<accession>A0A1G2P6Z4</accession>
<evidence type="ECO:0000256" key="6">
    <source>
        <dbReference type="ARBA" id="ARBA00023002"/>
    </source>
</evidence>
<feature type="transmembrane region" description="Helical" evidence="10">
    <location>
        <begin position="118"/>
        <end position="140"/>
    </location>
</feature>
<dbReference type="Pfam" id="PF07884">
    <property type="entry name" value="VKOR"/>
    <property type="match status" value="1"/>
</dbReference>
<evidence type="ECO:0000259" key="11">
    <source>
        <dbReference type="SMART" id="SM00756"/>
    </source>
</evidence>
<comment type="similarity">
    <text evidence="2">Belongs to the VKOR family.</text>
</comment>
<dbReference type="PANTHER" id="PTHR34573">
    <property type="entry name" value="VKC DOMAIN-CONTAINING PROTEIN"/>
    <property type="match status" value="1"/>
</dbReference>
<dbReference type="AlphaFoldDB" id="A0A1G2P6Z4"/>
<evidence type="ECO:0000256" key="2">
    <source>
        <dbReference type="ARBA" id="ARBA00006214"/>
    </source>
</evidence>
<evidence type="ECO:0000256" key="1">
    <source>
        <dbReference type="ARBA" id="ARBA00004141"/>
    </source>
</evidence>
<evidence type="ECO:0000256" key="3">
    <source>
        <dbReference type="ARBA" id="ARBA00022692"/>
    </source>
</evidence>
<comment type="subcellular location">
    <subcellularLocation>
        <location evidence="1">Membrane</location>
        <topology evidence="1">Multi-pass membrane protein</topology>
    </subcellularLocation>
</comment>
<keyword evidence="5 10" id="KW-1133">Transmembrane helix</keyword>
<gene>
    <name evidence="12" type="ORF">A3G03_00605</name>
</gene>
<dbReference type="Proteomes" id="UP000176355">
    <property type="component" value="Unassembled WGS sequence"/>
</dbReference>
<dbReference type="STRING" id="1802333.A3G03_00605"/>
<sequence>MSIYFYVIITITAFGGLSIANLIHRKKKYGHPLICPIGADCDPVIYSKYSQLFRIPLETVGAIYYTIIVLTYGAFQVAPGLHSPGAALVLLELTTVALLFSIYLTGIQAFVLKQWCTWCLFSAAICLIVFLIEFQFAGFFDIVKVAKQLLAITLEI</sequence>
<evidence type="ECO:0000313" key="13">
    <source>
        <dbReference type="Proteomes" id="UP000176355"/>
    </source>
</evidence>
<dbReference type="Gene3D" id="1.20.1440.130">
    <property type="entry name" value="VKOR domain"/>
    <property type="match status" value="1"/>
</dbReference>
<evidence type="ECO:0000256" key="10">
    <source>
        <dbReference type="SAM" id="Phobius"/>
    </source>
</evidence>
<organism evidence="12 13">
    <name type="scientific">Candidatus Taylorbacteria bacterium RIFCSPLOWO2_12_FULL_44_15c</name>
    <dbReference type="NCBI Taxonomy" id="1802333"/>
    <lineage>
        <taxon>Bacteria</taxon>
        <taxon>Candidatus Tayloriibacteriota</taxon>
    </lineage>
</organism>
<reference evidence="12 13" key="1">
    <citation type="journal article" date="2016" name="Nat. Commun.">
        <title>Thousands of microbial genomes shed light on interconnected biogeochemical processes in an aquifer system.</title>
        <authorList>
            <person name="Anantharaman K."/>
            <person name="Brown C.T."/>
            <person name="Hug L.A."/>
            <person name="Sharon I."/>
            <person name="Castelle C.J."/>
            <person name="Probst A.J."/>
            <person name="Thomas B.C."/>
            <person name="Singh A."/>
            <person name="Wilkins M.J."/>
            <person name="Karaoz U."/>
            <person name="Brodie E.L."/>
            <person name="Williams K.H."/>
            <person name="Hubbard S.S."/>
            <person name="Banfield J.F."/>
        </authorList>
    </citation>
    <scope>NUCLEOTIDE SEQUENCE [LARGE SCALE GENOMIC DNA]</scope>
</reference>
<keyword evidence="6" id="KW-0560">Oxidoreductase</keyword>
<keyword evidence="7 10" id="KW-0472">Membrane</keyword>
<evidence type="ECO:0000256" key="7">
    <source>
        <dbReference type="ARBA" id="ARBA00023136"/>
    </source>
</evidence>
<feature type="transmembrane region" description="Helical" evidence="10">
    <location>
        <begin position="55"/>
        <end position="75"/>
    </location>
</feature>
<dbReference type="InterPro" id="IPR038354">
    <property type="entry name" value="VKOR_sf"/>
</dbReference>
<keyword evidence="4" id="KW-0874">Quinone</keyword>
<dbReference type="InterPro" id="IPR012932">
    <property type="entry name" value="VKOR"/>
</dbReference>
<feature type="transmembrane region" description="Helical" evidence="10">
    <location>
        <begin position="87"/>
        <end position="106"/>
    </location>
</feature>
<proteinExistence type="inferred from homology"/>
<evidence type="ECO:0000256" key="8">
    <source>
        <dbReference type="ARBA" id="ARBA00023157"/>
    </source>
</evidence>
<name>A0A1G2P6Z4_9BACT</name>
<evidence type="ECO:0000313" key="12">
    <source>
        <dbReference type="EMBL" id="OHA44043.1"/>
    </source>
</evidence>
<dbReference type="PANTHER" id="PTHR34573:SF1">
    <property type="entry name" value="VITAMIN K EPOXIDE REDUCTASE DOMAIN-CONTAINING PROTEIN"/>
    <property type="match status" value="1"/>
</dbReference>
<dbReference type="SMART" id="SM00756">
    <property type="entry name" value="VKc"/>
    <property type="match status" value="1"/>
</dbReference>
<dbReference type="GO" id="GO:0016491">
    <property type="term" value="F:oxidoreductase activity"/>
    <property type="evidence" value="ECO:0007669"/>
    <property type="project" value="UniProtKB-KW"/>
</dbReference>
<keyword evidence="3 10" id="KW-0812">Transmembrane</keyword>
<keyword evidence="9" id="KW-0676">Redox-active center</keyword>
<comment type="caution">
    <text evidence="12">The sequence shown here is derived from an EMBL/GenBank/DDBJ whole genome shotgun (WGS) entry which is preliminary data.</text>
</comment>
<dbReference type="InterPro" id="IPR044698">
    <property type="entry name" value="VKOR/LTO1"/>
</dbReference>